<reference evidence="4 5" key="1">
    <citation type="journal article" date="2017" name="Curr. Biol.">
        <title>Genome architecture and evolution of a unichromosomal asexual nematode.</title>
        <authorList>
            <person name="Fradin H."/>
            <person name="Zegar C."/>
            <person name="Gutwein M."/>
            <person name="Lucas J."/>
            <person name="Kovtun M."/>
            <person name="Corcoran D."/>
            <person name="Baugh L.R."/>
            <person name="Kiontke K."/>
            <person name="Gunsalus K."/>
            <person name="Fitch D.H."/>
            <person name="Piano F."/>
        </authorList>
    </citation>
    <scope>NUCLEOTIDE SEQUENCE [LARGE SCALE GENOMIC DNA]</scope>
    <source>
        <strain evidence="4">PF1309</strain>
    </source>
</reference>
<dbReference type="Pfam" id="PF11938">
    <property type="entry name" value="DUF3456"/>
    <property type="match status" value="1"/>
</dbReference>
<accession>A0A2A2KQV8</accession>
<dbReference type="AlphaFoldDB" id="A0A2A2KQV8"/>
<comment type="similarity">
    <text evidence="1">Belongs to the canopy family.</text>
</comment>
<evidence type="ECO:0000256" key="1">
    <source>
        <dbReference type="ARBA" id="ARBA00007285"/>
    </source>
</evidence>
<feature type="domain" description="DUF3456" evidence="3">
    <location>
        <begin position="56"/>
        <end position="169"/>
    </location>
</feature>
<keyword evidence="5" id="KW-1185">Reference proteome</keyword>
<dbReference type="STRING" id="2018661.A0A2A2KQV8"/>
<name>A0A2A2KQV8_9BILA</name>
<dbReference type="EMBL" id="LIAE01007907">
    <property type="protein sequence ID" value="PAV76334.1"/>
    <property type="molecule type" value="Genomic_DNA"/>
</dbReference>
<comment type="caution">
    <text evidence="4">The sequence shown here is derived from an EMBL/GenBank/DDBJ whole genome shotgun (WGS) entry which is preliminary data.</text>
</comment>
<evidence type="ECO:0000259" key="3">
    <source>
        <dbReference type="Pfam" id="PF11938"/>
    </source>
</evidence>
<evidence type="ECO:0000256" key="2">
    <source>
        <dbReference type="ARBA" id="ARBA00022729"/>
    </source>
</evidence>
<proteinExistence type="inferred from homology"/>
<organism evidence="4 5">
    <name type="scientific">Diploscapter pachys</name>
    <dbReference type="NCBI Taxonomy" id="2018661"/>
    <lineage>
        <taxon>Eukaryota</taxon>
        <taxon>Metazoa</taxon>
        <taxon>Ecdysozoa</taxon>
        <taxon>Nematoda</taxon>
        <taxon>Chromadorea</taxon>
        <taxon>Rhabditida</taxon>
        <taxon>Rhabditina</taxon>
        <taxon>Rhabditomorpha</taxon>
        <taxon>Rhabditoidea</taxon>
        <taxon>Rhabditidae</taxon>
        <taxon>Diploscapter</taxon>
    </lineage>
</organism>
<gene>
    <name evidence="4" type="ORF">WR25_24003</name>
</gene>
<dbReference type="PANTHER" id="PTHR15382">
    <property type="entry name" value="CTG4A-RELATED"/>
    <property type="match status" value="1"/>
</dbReference>
<dbReference type="PANTHER" id="PTHR15382:SF8">
    <property type="entry name" value="CANOPY B"/>
    <property type="match status" value="1"/>
</dbReference>
<evidence type="ECO:0000313" key="4">
    <source>
        <dbReference type="EMBL" id="PAV76334.1"/>
    </source>
</evidence>
<sequence length="184" mass="21536">MTFYAIIISAYCNDNNDQKEILDRLKNPDVIPPTKCEACAIVARDLSKVASSKRIKDEMTFIEMSEEFCKTMLQYKLHKEKVGVERFNKEDSATFKTLKSMKERGVKIIMDLPEELWDEPSAEVSVLKQQCELILSTYEDELQEWFVEAKAKDDLTEILCKQRYLYKSERECLDIQKPMPKDDL</sequence>
<evidence type="ECO:0000313" key="5">
    <source>
        <dbReference type="Proteomes" id="UP000218231"/>
    </source>
</evidence>
<dbReference type="Proteomes" id="UP000218231">
    <property type="component" value="Unassembled WGS sequence"/>
</dbReference>
<dbReference type="InterPro" id="IPR021852">
    <property type="entry name" value="DUF3456"/>
</dbReference>
<protein>
    <recommendedName>
        <fullName evidence="3">DUF3456 domain-containing protein</fullName>
    </recommendedName>
</protein>
<dbReference type="OrthoDB" id="10257739at2759"/>
<keyword evidence="2" id="KW-0732">Signal</keyword>